<feature type="compositionally biased region" description="Basic residues" evidence="2">
    <location>
        <begin position="777"/>
        <end position="788"/>
    </location>
</feature>
<protein>
    <recommendedName>
        <fullName evidence="3">C2H2-type domain-containing protein</fullName>
    </recommendedName>
</protein>
<feature type="compositionally biased region" description="Polar residues" evidence="2">
    <location>
        <begin position="789"/>
        <end position="798"/>
    </location>
</feature>
<keyword evidence="5" id="KW-1185">Reference proteome</keyword>
<dbReference type="GO" id="GO:0008270">
    <property type="term" value="F:zinc ion binding"/>
    <property type="evidence" value="ECO:0007669"/>
    <property type="project" value="UniProtKB-KW"/>
</dbReference>
<feature type="domain" description="C2H2-type" evidence="3">
    <location>
        <begin position="431"/>
        <end position="459"/>
    </location>
</feature>
<comment type="caution">
    <text evidence="4">The sequence shown here is derived from an EMBL/GenBank/DDBJ whole genome shotgun (WGS) entry which is preliminary data.</text>
</comment>
<dbReference type="InterPro" id="IPR000477">
    <property type="entry name" value="RT_dom"/>
</dbReference>
<dbReference type="OrthoDB" id="1421278at2759"/>
<reference evidence="4 5" key="1">
    <citation type="submission" date="2016-02" db="EMBL/GenBank/DDBJ databases">
        <title>Genome analysis of coral dinoflagellate symbionts highlights evolutionary adaptations to a symbiotic lifestyle.</title>
        <authorList>
            <person name="Aranda M."/>
            <person name="Li Y."/>
            <person name="Liew Y.J."/>
            <person name="Baumgarten S."/>
            <person name="Simakov O."/>
            <person name="Wilson M."/>
            <person name="Piel J."/>
            <person name="Ashoor H."/>
            <person name="Bougouffa S."/>
            <person name="Bajic V.B."/>
            <person name="Ryu T."/>
            <person name="Ravasi T."/>
            <person name="Bayer T."/>
            <person name="Micklem G."/>
            <person name="Kim H."/>
            <person name="Bhak J."/>
            <person name="Lajeunesse T.C."/>
            <person name="Voolstra C.R."/>
        </authorList>
    </citation>
    <scope>NUCLEOTIDE SEQUENCE [LARGE SCALE GENOMIC DNA]</scope>
    <source>
        <strain evidence="4 5">CCMP2467</strain>
    </source>
</reference>
<evidence type="ECO:0000256" key="1">
    <source>
        <dbReference type="PROSITE-ProRule" id="PRU00042"/>
    </source>
</evidence>
<evidence type="ECO:0000256" key="2">
    <source>
        <dbReference type="SAM" id="MobiDB-lite"/>
    </source>
</evidence>
<evidence type="ECO:0000259" key="3">
    <source>
        <dbReference type="PROSITE" id="PS50157"/>
    </source>
</evidence>
<dbReference type="Proteomes" id="UP000186817">
    <property type="component" value="Unassembled WGS sequence"/>
</dbReference>
<dbReference type="SMART" id="SM00355">
    <property type="entry name" value="ZnF_C2H2"/>
    <property type="match status" value="4"/>
</dbReference>
<dbReference type="PROSITE" id="PS50157">
    <property type="entry name" value="ZINC_FINGER_C2H2_2"/>
    <property type="match status" value="1"/>
</dbReference>
<proteinExistence type="predicted"/>
<keyword evidence="1" id="KW-0862">Zinc</keyword>
<feature type="region of interest" description="Disordered" evidence="2">
    <location>
        <begin position="759"/>
        <end position="798"/>
    </location>
</feature>
<dbReference type="Gene3D" id="3.30.160.60">
    <property type="entry name" value="Classic Zinc Finger"/>
    <property type="match status" value="1"/>
</dbReference>
<dbReference type="InterPro" id="IPR013087">
    <property type="entry name" value="Znf_C2H2_type"/>
</dbReference>
<gene>
    <name evidence="4" type="ORF">AK812_SmicGene14608</name>
</gene>
<dbReference type="PROSITE" id="PS00028">
    <property type="entry name" value="ZINC_FINGER_C2H2_1"/>
    <property type="match status" value="2"/>
</dbReference>
<accession>A0A1Q9E549</accession>
<organism evidence="4 5">
    <name type="scientific">Symbiodinium microadriaticum</name>
    <name type="common">Dinoflagellate</name>
    <name type="synonym">Zooxanthella microadriatica</name>
    <dbReference type="NCBI Taxonomy" id="2951"/>
    <lineage>
        <taxon>Eukaryota</taxon>
        <taxon>Sar</taxon>
        <taxon>Alveolata</taxon>
        <taxon>Dinophyceae</taxon>
        <taxon>Suessiales</taxon>
        <taxon>Symbiodiniaceae</taxon>
        <taxon>Symbiodinium</taxon>
    </lineage>
</organism>
<evidence type="ECO:0000313" key="4">
    <source>
        <dbReference type="EMBL" id="OLQ02536.1"/>
    </source>
</evidence>
<evidence type="ECO:0000313" key="5">
    <source>
        <dbReference type="Proteomes" id="UP000186817"/>
    </source>
</evidence>
<sequence length="1291" mass="145065">MGKALAGILKQHLAPFVEPWTAQLHLHGYLPFRSPQQALSVVFSHCGEVRAAAQAQGRSFYQLRAGVKRGSCAGGLQLSADFTQAFDCIDRELLRKSLEMMEVPCELTGLIMQWVEATSFYIGSGTDEVSYASDRGIRQGCKLSPTLWVCVSVYLLRSLDLVLREGWSKQHAVGFADDLHFRWRFDDVAGLHAALSEAGTVLSKLQQLRLKISVDKTVCLLRADGVQAPHALRKITRQTKKGKMLRLNQDWELPLKKTHVYLGACISYENYEKQNMQHRLQACKAAFSRLRPTLMAHRALNVTKRLSLWKATVVTSATYSLLASGCTAKTFDMLRVVLTRQARAIARSPRHLELESDDCFWQRMGLESPLTMLRRRMEKAIETTDSLASLLSENDARLAPPLRARERAVLEGLKDIHSSSQVAGETESGEHICIECGARFGTWEALRAHTAKQHSDQRMQEARVQLIEFDRQRHGTDGMPTCAGCNHRFDRWADLEKHIVENHCQKMQDAKASSAPTTIRSVMQLIQDGDLTVSELRASDVTHQLREELQRHCALCRQWHPNAKYIKRHWQRVHTSDYDQHSAPAFQWRRQAVPKIHGQCDWCGEPIPERSERRDTCPILFQLSMVRTVHLAMHEPEPAVSDISFPGESEIKRWNNQCQLCGTQCTSRLLQKHFATMHPDVWNPVQGDPAKNSIMPMLAQKSSRMLLHGCYNTLRITLRCLELLLLPPPAAMEESLAAAAAMHEVFGPVLGKRLLDTKEETAEDRPTKAGKPGQPKGKGKGKGKKKANNRFSGSASGSSEEQDWYAEAIMLLGRMMVRQEDVLHVIRQQLRFGRKEITNPQSPMAETSLRSSLLWCILHKLTLTLQSEEQALLEMAVQNGWYTKEQTWVYQVWSPAQKQLQVDTSRKPLTTNDVLQLLGDMKKLVSGDTVSRFHATRPLTDQMSGQVLTMVMDISFRKAESNELYNLLERLQGLAALQLCGVEYRREGFKRSPAAQRLLVVDGGNSMHAITLDVPVMRNFWCFGSRAIGSTQVCNTAARQRELAASISDMLEKGSALAKDFEILRGRLIFAENQVFGRMTCRHMQCISRACRAKGIVTIHDDIAASLLYLRERVVLGEAPGEARSVSSAHRQTFHLFTDASLENGKSGVGAILYNSQGLVVNWFSEEVHEEVVSALNVDSKKGFIYEMEAYAAIHGVIRLCQKLRNIDLIVYCDNQATVAALIKSSSEAPVVRGLLVKLNDVETSLGINCWFERVASAANPADAPSRASTADLPWFCRIRWHPTLDASDLD</sequence>
<dbReference type="EMBL" id="LSRX01000262">
    <property type="protein sequence ID" value="OLQ02536.1"/>
    <property type="molecule type" value="Genomic_DNA"/>
</dbReference>
<keyword evidence="1" id="KW-0479">Metal-binding</keyword>
<keyword evidence="1" id="KW-0863">Zinc-finger</keyword>
<dbReference type="Pfam" id="PF00078">
    <property type="entry name" value="RVT_1"/>
    <property type="match status" value="1"/>
</dbReference>
<name>A0A1Q9E549_SYMMI</name>